<keyword evidence="2" id="KW-1185">Reference proteome</keyword>
<gene>
    <name evidence="1" type="ORF">FA95DRAFT_1572502</name>
</gene>
<evidence type="ECO:0000313" key="2">
    <source>
        <dbReference type="Proteomes" id="UP000814033"/>
    </source>
</evidence>
<comment type="caution">
    <text evidence="1">The sequence shown here is derived from an EMBL/GenBank/DDBJ whole genome shotgun (WGS) entry which is preliminary data.</text>
</comment>
<protein>
    <submittedName>
        <fullName evidence="1">Uncharacterized protein</fullName>
    </submittedName>
</protein>
<name>A0ACB8RTG0_9AGAM</name>
<organism evidence="1 2">
    <name type="scientific">Auriscalpium vulgare</name>
    <dbReference type="NCBI Taxonomy" id="40419"/>
    <lineage>
        <taxon>Eukaryota</taxon>
        <taxon>Fungi</taxon>
        <taxon>Dikarya</taxon>
        <taxon>Basidiomycota</taxon>
        <taxon>Agaricomycotina</taxon>
        <taxon>Agaricomycetes</taxon>
        <taxon>Russulales</taxon>
        <taxon>Auriscalpiaceae</taxon>
        <taxon>Auriscalpium</taxon>
    </lineage>
</organism>
<reference evidence="1" key="2">
    <citation type="journal article" date="2022" name="New Phytol.">
        <title>Evolutionary transition to the ectomycorrhizal habit in the genomes of a hyperdiverse lineage of mushroom-forming fungi.</title>
        <authorList>
            <person name="Looney B."/>
            <person name="Miyauchi S."/>
            <person name="Morin E."/>
            <person name="Drula E."/>
            <person name="Courty P.E."/>
            <person name="Kohler A."/>
            <person name="Kuo A."/>
            <person name="LaButti K."/>
            <person name="Pangilinan J."/>
            <person name="Lipzen A."/>
            <person name="Riley R."/>
            <person name="Andreopoulos W."/>
            <person name="He G."/>
            <person name="Johnson J."/>
            <person name="Nolan M."/>
            <person name="Tritt A."/>
            <person name="Barry K.W."/>
            <person name="Grigoriev I.V."/>
            <person name="Nagy L.G."/>
            <person name="Hibbett D."/>
            <person name="Henrissat B."/>
            <person name="Matheny P.B."/>
            <person name="Labbe J."/>
            <person name="Martin F.M."/>
        </authorList>
    </citation>
    <scope>NUCLEOTIDE SEQUENCE</scope>
    <source>
        <strain evidence="1">FP105234-sp</strain>
    </source>
</reference>
<dbReference type="Proteomes" id="UP000814033">
    <property type="component" value="Unassembled WGS sequence"/>
</dbReference>
<dbReference type="EMBL" id="MU275904">
    <property type="protein sequence ID" value="KAI0047456.1"/>
    <property type="molecule type" value="Genomic_DNA"/>
</dbReference>
<sequence length="275" mass="30309">MMYKEPIPGDLCLAVQQAVAPPAATVRDSIRNGIWSLYLYRPYDKDGGQEVLSWSVAEETTGWATSFNPFCTPPDLRVGYVALLGNLNNFYGHTHYGVDAVRLLAKTIDKTAPPDSNIQSRSKASRRWVSCVLAALTLGENGKLLVFRGSATIATSLSRGIRKAIKKEAGIWLSPLLTPIRSDSSPGELESKNLYLVNKKREIAEDHWELFFLSKDGGSADGSKMRGYSVRFGKEPTSAKVQSPYGRLQPAYAASALTWPYSCIQEGRKNGRFLI</sequence>
<proteinExistence type="predicted"/>
<evidence type="ECO:0000313" key="1">
    <source>
        <dbReference type="EMBL" id="KAI0047456.1"/>
    </source>
</evidence>
<accession>A0ACB8RTG0</accession>
<reference evidence="1" key="1">
    <citation type="submission" date="2021-02" db="EMBL/GenBank/DDBJ databases">
        <authorList>
            <consortium name="DOE Joint Genome Institute"/>
            <person name="Ahrendt S."/>
            <person name="Looney B.P."/>
            <person name="Miyauchi S."/>
            <person name="Morin E."/>
            <person name="Drula E."/>
            <person name="Courty P.E."/>
            <person name="Chicoki N."/>
            <person name="Fauchery L."/>
            <person name="Kohler A."/>
            <person name="Kuo A."/>
            <person name="Labutti K."/>
            <person name="Pangilinan J."/>
            <person name="Lipzen A."/>
            <person name="Riley R."/>
            <person name="Andreopoulos W."/>
            <person name="He G."/>
            <person name="Johnson J."/>
            <person name="Barry K.W."/>
            <person name="Grigoriev I.V."/>
            <person name="Nagy L."/>
            <person name="Hibbett D."/>
            <person name="Henrissat B."/>
            <person name="Matheny P.B."/>
            <person name="Labbe J."/>
            <person name="Martin F."/>
        </authorList>
    </citation>
    <scope>NUCLEOTIDE SEQUENCE</scope>
    <source>
        <strain evidence="1">FP105234-sp</strain>
    </source>
</reference>